<dbReference type="Pfam" id="PF01494">
    <property type="entry name" value="FAD_binding_3"/>
    <property type="match status" value="2"/>
</dbReference>
<dbReference type="EMBL" id="ML976153">
    <property type="protein sequence ID" value="KAF1937112.1"/>
    <property type="molecule type" value="Genomic_DNA"/>
</dbReference>
<organism evidence="9 10">
    <name type="scientific">Clathrospora elynae</name>
    <dbReference type="NCBI Taxonomy" id="706981"/>
    <lineage>
        <taxon>Eukaryota</taxon>
        <taxon>Fungi</taxon>
        <taxon>Dikarya</taxon>
        <taxon>Ascomycota</taxon>
        <taxon>Pezizomycotina</taxon>
        <taxon>Dothideomycetes</taxon>
        <taxon>Pleosporomycetidae</taxon>
        <taxon>Pleosporales</taxon>
        <taxon>Diademaceae</taxon>
        <taxon>Clathrospora</taxon>
    </lineage>
</organism>
<evidence type="ECO:0000256" key="4">
    <source>
        <dbReference type="ARBA" id="ARBA00022630"/>
    </source>
</evidence>
<evidence type="ECO:0000256" key="6">
    <source>
        <dbReference type="ARBA" id="ARBA00023002"/>
    </source>
</evidence>
<name>A0A6A5SAS4_9PLEO</name>
<reference evidence="9" key="1">
    <citation type="journal article" date="2020" name="Stud. Mycol.">
        <title>101 Dothideomycetes genomes: a test case for predicting lifestyles and emergence of pathogens.</title>
        <authorList>
            <person name="Haridas S."/>
            <person name="Albert R."/>
            <person name="Binder M."/>
            <person name="Bloem J."/>
            <person name="Labutti K."/>
            <person name="Salamov A."/>
            <person name="Andreopoulos B."/>
            <person name="Baker S."/>
            <person name="Barry K."/>
            <person name="Bills G."/>
            <person name="Bluhm B."/>
            <person name="Cannon C."/>
            <person name="Castanera R."/>
            <person name="Culley D."/>
            <person name="Daum C."/>
            <person name="Ezra D."/>
            <person name="Gonzalez J."/>
            <person name="Henrissat B."/>
            <person name="Kuo A."/>
            <person name="Liang C."/>
            <person name="Lipzen A."/>
            <person name="Lutzoni F."/>
            <person name="Magnuson J."/>
            <person name="Mondo S."/>
            <person name="Nolan M."/>
            <person name="Ohm R."/>
            <person name="Pangilinan J."/>
            <person name="Park H.-J."/>
            <person name="Ramirez L."/>
            <person name="Alfaro M."/>
            <person name="Sun H."/>
            <person name="Tritt A."/>
            <person name="Yoshinaga Y."/>
            <person name="Zwiers L.-H."/>
            <person name="Turgeon B."/>
            <person name="Goodwin S."/>
            <person name="Spatafora J."/>
            <person name="Crous P."/>
            <person name="Grigoriev I."/>
        </authorList>
    </citation>
    <scope>NUCLEOTIDE SEQUENCE</scope>
    <source>
        <strain evidence="9">CBS 161.51</strain>
    </source>
</reference>
<feature type="domain" description="FAD-binding" evidence="8">
    <location>
        <begin position="6"/>
        <end position="252"/>
    </location>
</feature>
<comment type="cofactor">
    <cofactor evidence="1">
        <name>FAD</name>
        <dbReference type="ChEBI" id="CHEBI:57692"/>
    </cofactor>
</comment>
<keyword evidence="6" id="KW-0560">Oxidoreductase</keyword>
<evidence type="ECO:0000256" key="2">
    <source>
        <dbReference type="ARBA" id="ARBA00005179"/>
    </source>
</evidence>
<dbReference type="Gene3D" id="3.50.50.60">
    <property type="entry name" value="FAD/NAD(P)-binding domain"/>
    <property type="match status" value="1"/>
</dbReference>
<evidence type="ECO:0000256" key="7">
    <source>
        <dbReference type="ARBA" id="ARBA00023033"/>
    </source>
</evidence>
<evidence type="ECO:0000313" key="10">
    <source>
        <dbReference type="Proteomes" id="UP000800038"/>
    </source>
</evidence>
<dbReference type="GO" id="GO:0071949">
    <property type="term" value="F:FAD binding"/>
    <property type="evidence" value="ECO:0007669"/>
    <property type="project" value="InterPro"/>
</dbReference>
<dbReference type="Proteomes" id="UP000800038">
    <property type="component" value="Unassembled WGS sequence"/>
</dbReference>
<comment type="pathway">
    <text evidence="2">Secondary metabolite biosynthesis.</text>
</comment>
<evidence type="ECO:0000259" key="8">
    <source>
        <dbReference type="Pfam" id="PF01494"/>
    </source>
</evidence>
<proteinExistence type="inferred from homology"/>
<keyword evidence="10" id="KW-1185">Reference proteome</keyword>
<dbReference type="PANTHER" id="PTHR47178">
    <property type="entry name" value="MONOOXYGENASE, FAD-BINDING"/>
    <property type="match status" value="1"/>
</dbReference>
<dbReference type="GO" id="GO:0004497">
    <property type="term" value="F:monooxygenase activity"/>
    <property type="evidence" value="ECO:0007669"/>
    <property type="project" value="UniProtKB-KW"/>
</dbReference>
<evidence type="ECO:0000256" key="1">
    <source>
        <dbReference type="ARBA" id="ARBA00001974"/>
    </source>
</evidence>
<dbReference type="OrthoDB" id="47494at2759"/>
<dbReference type="AlphaFoldDB" id="A0A6A5SAS4"/>
<dbReference type="PANTHER" id="PTHR47178:SF4">
    <property type="entry name" value="FAD-DEPENDENT MONOOXYGENASE APTC"/>
    <property type="match status" value="1"/>
</dbReference>
<dbReference type="InterPro" id="IPR002938">
    <property type="entry name" value="FAD-bd"/>
</dbReference>
<sequence length="384" mass="42541">MSQPIPIIGAGIAGLTLGRCLLLRGIRFVLYDKASSKPRHNYAITLHATAYRPLLKALDIDERAFKSRVAVDAENGGAGRIGSHVSLTSHNGLYDTSSSFRANRAKLEELIREGLNVRWQHTLQGLESTPRGPRLQFDNGESCSANLVVGADGVHSTVRKSLLPSTRLNILPYIAYHGKRKMDRKTFNDIYDPEMKDSNVIESKHGNVVLNISVNERKDEEVSVSWIYSRPVNGDPDPLHRPDRLNADAQNIPEELFEEVGTLQYLPPPFSDMFDTKKLRKDRVLHWLMRKTLVPSPDLQNLLATSGVCLIGDAVHAEPIIGGLGANAAIIDALRLAETIASSERSGISNWYDARYAAWQQGAKESERSMAEIHETSNMRGSSL</sequence>
<accession>A0A6A5SAS4</accession>
<evidence type="ECO:0000313" key="9">
    <source>
        <dbReference type="EMBL" id="KAF1937112.1"/>
    </source>
</evidence>
<feature type="domain" description="FAD-binding" evidence="8">
    <location>
        <begin position="307"/>
        <end position="345"/>
    </location>
</feature>
<comment type="similarity">
    <text evidence="3">Belongs to the paxM FAD-dependent monooxygenase family.</text>
</comment>
<keyword evidence="7" id="KW-0503">Monooxygenase</keyword>
<dbReference type="SUPFAM" id="SSF51905">
    <property type="entry name" value="FAD/NAD(P)-binding domain"/>
    <property type="match status" value="1"/>
</dbReference>
<keyword evidence="4" id="KW-0285">Flavoprotein</keyword>
<dbReference type="PRINTS" id="PR00420">
    <property type="entry name" value="RNGMNOXGNASE"/>
</dbReference>
<keyword evidence="5" id="KW-0274">FAD</keyword>
<evidence type="ECO:0000256" key="3">
    <source>
        <dbReference type="ARBA" id="ARBA00007992"/>
    </source>
</evidence>
<protein>
    <submittedName>
        <fullName evidence="9">FAD/NAD(P)-binding domain-containing protein</fullName>
    </submittedName>
</protein>
<dbReference type="InterPro" id="IPR036188">
    <property type="entry name" value="FAD/NAD-bd_sf"/>
</dbReference>
<gene>
    <name evidence="9" type="ORF">EJ02DRAFT_506177</name>
</gene>
<evidence type="ECO:0000256" key="5">
    <source>
        <dbReference type="ARBA" id="ARBA00022827"/>
    </source>
</evidence>